<reference evidence="3" key="1">
    <citation type="submission" date="2024-04" db="EMBL/GenBank/DDBJ databases">
        <title>Salinicola lusitanus LLJ914,a marine bacterium isolated from the Okinawa Trough.</title>
        <authorList>
            <person name="Li J."/>
        </authorList>
    </citation>
    <scope>NUCLEOTIDE SEQUENCE [LARGE SCALE GENOMIC DNA]</scope>
</reference>
<sequence>MPPVSPDTAAGALQVHTERGRTGRPRENGTAAGERDGPRENGTAAGERDGPRENGTAAGERDGRGRTGRPRMNGTARGRTGRPRVNGTAAGERDGPRRIRAMVTQNGTDDHAFHASTRTEGKKRQKVLILRRSCAEMCTAEQEERVK</sequence>
<accession>A0AAW0MKU6</accession>
<comment type="caution">
    <text evidence="2">The sequence shown here is derived from an EMBL/GenBank/DDBJ whole genome shotgun (WGS) entry which is preliminary data.</text>
</comment>
<organism evidence="2 3">
    <name type="scientific">Mugilogobius chulae</name>
    <name type="common">yellowstripe goby</name>
    <dbReference type="NCBI Taxonomy" id="88201"/>
    <lineage>
        <taxon>Eukaryota</taxon>
        <taxon>Metazoa</taxon>
        <taxon>Chordata</taxon>
        <taxon>Craniata</taxon>
        <taxon>Vertebrata</taxon>
        <taxon>Euteleostomi</taxon>
        <taxon>Actinopterygii</taxon>
        <taxon>Neopterygii</taxon>
        <taxon>Teleostei</taxon>
        <taxon>Neoteleostei</taxon>
        <taxon>Acanthomorphata</taxon>
        <taxon>Gobiaria</taxon>
        <taxon>Gobiiformes</taxon>
        <taxon>Gobioidei</taxon>
        <taxon>Gobiidae</taxon>
        <taxon>Gobionellinae</taxon>
        <taxon>Mugilogobius</taxon>
    </lineage>
</organism>
<evidence type="ECO:0000256" key="1">
    <source>
        <dbReference type="SAM" id="MobiDB-lite"/>
    </source>
</evidence>
<feature type="region of interest" description="Disordered" evidence="1">
    <location>
        <begin position="1"/>
        <end position="96"/>
    </location>
</feature>
<protein>
    <submittedName>
        <fullName evidence="2">Uncharacterized protein</fullName>
    </submittedName>
</protein>
<evidence type="ECO:0000313" key="2">
    <source>
        <dbReference type="EMBL" id="KAK7878809.1"/>
    </source>
</evidence>
<evidence type="ECO:0000313" key="3">
    <source>
        <dbReference type="Proteomes" id="UP001460270"/>
    </source>
</evidence>
<dbReference type="EMBL" id="JBBPFD010000472">
    <property type="protein sequence ID" value="KAK7878809.1"/>
    <property type="molecule type" value="Genomic_DNA"/>
</dbReference>
<feature type="compositionally biased region" description="Basic and acidic residues" evidence="1">
    <location>
        <begin position="16"/>
        <end position="39"/>
    </location>
</feature>
<proteinExistence type="predicted"/>
<dbReference type="AlphaFoldDB" id="A0AAW0MKU6"/>
<dbReference type="Proteomes" id="UP001460270">
    <property type="component" value="Unassembled WGS sequence"/>
</dbReference>
<name>A0AAW0MKU6_9GOBI</name>
<gene>
    <name evidence="2" type="ORF">WMY93_034279</name>
</gene>
<keyword evidence="3" id="KW-1185">Reference proteome</keyword>